<sequence>MTKIISSANCGNSPKMNFLMEFNIAFAKGNIKFLIEKITDDIVWNIIGHREIEGKERFIEELKKIRHEEADELIIDHILSHGKEGAVSGLIKLHNVKKYAFSEFYVFQSAKGEKIKTITTYCIEIKQISNENNF</sequence>
<name>A0A6N8HG55_9FLAO</name>
<dbReference type="AlphaFoldDB" id="A0A6N8HG55"/>
<dbReference type="InterPro" id="IPR032710">
    <property type="entry name" value="NTF2-like_dom_sf"/>
</dbReference>
<dbReference type="EMBL" id="WOWP01000053">
    <property type="protein sequence ID" value="MUV04719.1"/>
    <property type="molecule type" value="Genomic_DNA"/>
</dbReference>
<dbReference type="RefSeq" id="WP_157484036.1">
    <property type="nucleotide sequence ID" value="NZ_WOWP01000053.1"/>
</dbReference>
<organism evidence="1 2">
    <name type="scientific">Flavobacterium rakeshii</name>
    <dbReference type="NCBI Taxonomy" id="1038845"/>
    <lineage>
        <taxon>Bacteria</taxon>
        <taxon>Pseudomonadati</taxon>
        <taxon>Bacteroidota</taxon>
        <taxon>Flavobacteriia</taxon>
        <taxon>Flavobacteriales</taxon>
        <taxon>Flavobacteriaceae</taxon>
        <taxon>Flavobacterium</taxon>
    </lineage>
</organism>
<dbReference type="Proteomes" id="UP000433945">
    <property type="component" value="Unassembled WGS sequence"/>
</dbReference>
<comment type="caution">
    <text evidence="1">The sequence shown here is derived from an EMBL/GenBank/DDBJ whole genome shotgun (WGS) entry which is preliminary data.</text>
</comment>
<proteinExistence type="predicted"/>
<protein>
    <submittedName>
        <fullName evidence="1">Nuclear transport factor 2 family protein</fullName>
    </submittedName>
</protein>
<keyword evidence="2" id="KW-1185">Reference proteome</keyword>
<reference evidence="1 2" key="1">
    <citation type="submission" date="2019-12" db="EMBL/GenBank/DDBJ databases">
        <authorList>
            <person name="Sun J.-Q."/>
        </authorList>
    </citation>
    <scope>NUCLEOTIDE SEQUENCE [LARGE SCALE GENOMIC DNA]</scope>
    <source>
        <strain evidence="1 2">JCM 17928</strain>
    </source>
</reference>
<gene>
    <name evidence="1" type="ORF">GN157_13465</name>
</gene>
<evidence type="ECO:0000313" key="2">
    <source>
        <dbReference type="Proteomes" id="UP000433945"/>
    </source>
</evidence>
<dbReference type="OrthoDB" id="6692273at2"/>
<dbReference type="Gene3D" id="3.10.450.50">
    <property type="match status" value="1"/>
</dbReference>
<accession>A0A6N8HG55</accession>
<evidence type="ECO:0000313" key="1">
    <source>
        <dbReference type="EMBL" id="MUV04719.1"/>
    </source>
</evidence>
<dbReference type="SUPFAM" id="SSF54427">
    <property type="entry name" value="NTF2-like"/>
    <property type="match status" value="1"/>
</dbReference>